<accession>A0A0E0FJD0</accession>
<dbReference type="Gramene" id="ONIVA01G11680.1">
    <property type="protein sequence ID" value="ONIVA01G11680.1"/>
    <property type="gene ID" value="ONIVA01G11680"/>
</dbReference>
<dbReference type="OMA" id="CARHIAW"/>
<dbReference type="HOGENOM" id="CLU_152831_0_0_1"/>
<protein>
    <submittedName>
        <fullName evidence="1">Uncharacterized protein</fullName>
    </submittedName>
</protein>
<organism evidence="1">
    <name type="scientific">Oryza nivara</name>
    <name type="common">Indian wild rice</name>
    <name type="synonym">Oryza sativa f. spontanea</name>
    <dbReference type="NCBI Taxonomy" id="4536"/>
    <lineage>
        <taxon>Eukaryota</taxon>
        <taxon>Viridiplantae</taxon>
        <taxon>Streptophyta</taxon>
        <taxon>Embryophyta</taxon>
        <taxon>Tracheophyta</taxon>
        <taxon>Spermatophyta</taxon>
        <taxon>Magnoliopsida</taxon>
        <taxon>Liliopsida</taxon>
        <taxon>Poales</taxon>
        <taxon>Poaceae</taxon>
        <taxon>BOP clade</taxon>
        <taxon>Oryzoideae</taxon>
        <taxon>Oryzeae</taxon>
        <taxon>Oryzinae</taxon>
        <taxon>Oryza</taxon>
    </lineage>
</organism>
<sequence length="108" mass="12159">MPVADRNAVSWTAAIGVLMRAGRVCRMLQCHDFCVLQQRSCPRCFYALFEGMPRKNVISWIAMISGGYDQNDVGYGKDEAHAKHLGMCQCARHIAWFADGQTAKLGYW</sequence>
<keyword evidence="2" id="KW-1185">Reference proteome</keyword>
<dbReference type="AlphaFoldDB" id="A0A0E0FJD0"/>
<proteinExistence type="predicted"/>
<dbReference type="EnsemblPlants" id="ONIVA01G11680.1">
    <property type="protein sequence ID" value="ONIVA01G11680.1"/>
    <property type="gene ID" value="ONIVA01G11680"/>
</dbReference>
<evidence type="ECO:0000313" key="1">
    <source>
        <dbReference type="EnsemblPlants" id="ONIVA01G11680.1"/>
    </source>
</evidence>
<name>A0A0E0FJD0_ORYNI</name>
<reference evidence="1" key="2">
    <citation type="submission" date="2018-04" db="EMBL/GenBank/DDBJ databases">
        <title>OnivRS2 (Oryza nivara Reference Sequence Version 2).</title>
        <authorList>
            <person name="Zhang J."/>
            <person name="Kudrna D."/>
            <person name="Lee S."/>
            <person name="Talag J."/>
            <person name="Rajasekar S."/>
            <person name="Welchert J."/>
            <person name="Hsing Y.-I."/>
            <person name="Wing R.A."/>
        </authorList>
    </citation>
    <scope>NUCLEOTIDE SEQUENCE [LARGE SCALE GENOMIC DNA]</scope>
</reference>
<evidence type="ECO:0000313" key="2">
    <source>
        <dbReference type="Proteomes" id="UP000006591"/>
    </source>
</evidence>
<reference evidence="1" key="1">
    <citation type="submission" date="2015-04" db="UniProtKB">
        <authorList>
            <consortium name="EnsemblPlants"/>
        </authorList>
    </citation>
    <scope>IDENTIFICATION</scope>
    <source>
        <strain evidence="1">SL10</strain>
    </source>
</reference>
<dbReference type="Proteomes" id="UP000006591">
    <property type="component" value="Chromosome 1"/>
</dbReference>